<keyword evidence="3" id="KW-1185">Reference proteome</keyword>
<dbReference type="Proteomes" id="UP000032180">
    <property type="component" value="Chromosome 1"/>
</dbReference>
<dbReference type="AlphaFoldDB" id="A0A0D9UVU4"/>
<feature type="region of interest" description="Disordered" evidence="1">
    <location>
        <begin position="125"/>
        <end position="187"/>
    </location>
</feature>
<organism evidence="2 3">
    <name type="scientific">Leersia perrieri</name>
    <dbReference type="NCBI Taxonomy" id="77586"/>
    <lineage>
        <taxon>Eukaryota</taxon>
        <taxon>Viridiplantae</taxon>
        <taxon>Streptophyta</taxon>
        <taxon>Embryophyta</taxon>
        <taxon>Tracheophyta</taxon>
        <taxon>Spermatophyta</taxon>
        <taxon>Magnoliopsida</taxon>
        <taxon>Liliopsida</taxon>
        <taxon>Poales</taxon>
        <taxon>Poaceae</taxon>
        <taxon>BOP clade</taxon>
        <taxon>Oryzoideae</taxon>
        <taxon>Oryzeae</taxon>
        <taxon>Oryzinae</taxon>
        <taxon>Leersia</taxon>
    </lineage>
</organism>
<proteinExistence type="predicted"/>
<evidence type="ECO:0000256" key="1">
    <source>
        <dbReference type="SAM" id="MobiDB-lite"/>
    </source>
</evidence>
<dbReference type="eggNOG" id="ENOG502R3NY">
    <property type="taxonomic scope" value="Eukaryota"/>
</dbReference>
<dbReference type="STRING" id="77586.A0A0D9UVU4"/>
<protein>
    <submittedName>
        <fullName evidence="2">Uncharacterized protein</fullName>
    </submittedName>
</protein>
<accession>A0A0D9UVU4</accession>
<dbReference type="Gramene" id="LPERR01G00390.1">
    <property type="protein sequence ID" value="LPERR01G00390.1"/>
    <property type="gene ID" value="LPERR01G00390"/>
</dbReference>
<feature type="compositionally biased region" description="Basic and acidic residues" evidence="1">
    <location>
        <begin position="168"/>
        <end position="180"/>
    </location>
</feature>
<reference evidence="3" key="2">
    <citation type="submission" date="2013-12" db="EMBL/GenBank/DDBJ databases">
        <authorList>
            <person name="Yu Y."/>
            <person name="Lee S."/>
            <person name="de Baynast K."/>
            <person name="Wissotski M."/>
            <person name="Liu L."/>
            <person name="Talag J."/>
            <person name="Goicoechea J."/>
            <person name="Angelova A."/>
            <person name="Jetty R."/>
            <person name="Kudrna D."/>
            <person name="Golser W."/>
            <person name="Rivera L."/>
            <person name="Zhang J."/>
            <person name="Wing R."/>
        </authorList>
    </citation>
    <scope>NUCLEOTIDE SEQUENCE</scope>
</reference>
<sequence>MRAITGAVVSSKRCTLAKAANILTQFVENSASILPSSDAATYLRTAADATHHHRLFRLDLRRRYTHGDLPPPASPSASREKMIKHSKEAAATHVKHEVEDIMACADLVAQEDTDKDRRRRRMKLQGIVEQGIASPEKKRNNRKKHPEEVEIHASADLGSEKKRKKKRERGDDNENEQAEHTRKKPRN</sequence>
<dbReference type="HOGENOM" id="CLU_1274239_0_0_1"/>
<dbReference type="EnsemblPlants" id="LPERR01G00390.1">
    <property type="protein sequence ID" value="LPERR01G00390.1"/>
    <property type="gene ID" value="LPERR01G00390"/>
</dbReference>
<name>A0A0D9UVU4_9ORYZ</name>
<reference evidence="2 3" key="1">
    <citation type="submission" date="2012-08" db="EMBL/GenBank/DDBJ databases">
        <title>Oryza genome evolution.</title>
        <authorList>
            <person name="Wing R.A."/>
        </authorList>
    </citation>
    <scope>NUCLEOTIDE SEQUENCE</scope>
</reference>
<reference evidence="2" key="3">
    <citation type="submission" date="2015-04" db="UniProtKB">
        <authorList>
            <consortium name="EnsemblPlants"/>
        </authorList>
    </citation>
    <scope>IDENTIFICATION</scope>
</reference>
<evidence type="ECO:0000313" key="3">
    <source>
        <dbReference type="Proteomes" id="UP000032180"/>
    </source>
</evidence>
<evidence type="ECO:0000313" key="2">
    <source>
        <dbReference type="EnsemblPlants" id="LPERR01G00390.1"/>
    </source>
</evidence>